<protein>
    <submittedName>
        <fullName evidence="10">Uncharacterized protein LOC106051650 isoform X1</fullName>
    </submittedName>
</protein>
<feature type="transmembrane region" description="Helical" evidence="7">
    <location>
        <begin position="951"/>
        <end position="972"/>
    </location>
</feature>
<comment type="subcellular location">
    <subcellularLocation>
        <location evidence="1">Endoplasmic reticulum membrane</location>
        <topology evidence="1">Multi-pass membrane protein</topology>
    </subcellularLocation>
</comment>
<accession>A0A9W3B349</accession>
<keyword evidence="5 7" id="KW-1133">Transmembrane helix</keyword>
<gene>
    <name evidence="10" type="primary">LOC106051650</name>
</gene>
<dbReference type="Gene3D" id="1.20.1540.10">
    <property type="entry name" value="Rhomboid-like"/>
    <property type="match status" value="1"/>
</dbReference>
<name>A0A9W3B349_BIOGL</name>
<evidence type="ECO:0000256" key="3">
    <source>
        <dbReference type="ARBA" id="ARBA00022692"/>
    </source>
</evidence>
<dbReference type="GO" id="GO:0005789">
    <property type="term" value="C:endoplasmic reticulum membrane"/>
    <property type="evidence" value="ECO:0007669"/>
    <property type="project" value="UniProtKB-SubCell"/>
</dbReference>
<evidence type="ECO:0000313" key="10">
    <source>
        <dbReference type="RefSeq" id="XP_055893879.1"/>
    </source>
</evidence>
<dbReference type="InterPro" id="IPR022764">
    <property type="entry name" value="Peptidase_S54_rhomboid_dom"/>
</dbReference>
<dbReference type="RefSeq" id="XP_055893879.1">
    <property type="nucleotide sequence ID" value="XM_056037904.1"/>
</dbReference>
<dbReference type="Proteomes" id="UP001165740">
    <property type="component" value="Chromosome 1"/>
</dbReference>
<dbReference type="SUPFAM" id="SSF144091">
    <property type="entry name" value="Rhomboid-like"/>
    <property type="match status" value="1"/>
</dbReference>
<evidence type="ECO:0000256" key="1">
    <source>
        <dbReference type="ARBA" id="ARBA00004477"/>
    </source>
</evidence>
<dbReference type="GO" id="GO:0004252">
    <property type="term" value="F:serine-type endopeptidase activity"/>
    <property type="evidence" value="ECO:0007669"/>
    <property type="project" value="InterPro"/>
</dbReference>
<dbReference type="AlphaFoldDB" id="A0A9W3B349"/>
<dbReference type="Pfam" id="PF01694">
    <property type="entry name" value="Rhomboid"/>
    <property type="match status" value="1"/>
</dbReference>
<feature type="transmembrane region" description="Helical" evidence="7">
    <location>
        <begin position="928"/>
        <end position="945"/>
    </location>
</feature>
<dbReference type="PANTHER" id="PTHR45965">
    <property type="entry name" value="INACTIVE RHOMBOID PROTEIN"/>
    <property type="match status" value="1"/>
</dbReference>
<comment type="similarity">
    <text evidence="2">Belongs to the peptidase S54 family.</text>
</comment>
<keyword evidence="6 7" id="KW-0472">Membrane</keyword>
<evidence type="ECO:0000256" key="2">
    <source>
        <dbReference type="ARBA" id="ARBA00009045"/>
    </source>
</evidence>
<dbReference type="InterPro" id="IPR051512">
    <property type="entry name" value="Inactive_Rhomboid"/>
</dbReference>
<keyword evidence="3 7" id="KW-0812">Transmembrane</keyword>
<reference evidence="10" key="1">
    <citation type="submission" date="2025-08" db="UniProtKB">
        <authorList>
            <consortium name="RefSeq"/>
        </authorList>
    </citation>
    <scope>IDENTIFICATION</scope>
</reference>
<evidence type="ECO:0000256" key="6">
    <source>
        <dbReference type="ARBA" id="ARBA00023136"/>
    </source>
</evidence>
<dbReference type="PANTHER" id="PTHR45965:SF3">
    <property type="entry name" value="INACTIVE RHOMBOID PROTEIN 1"/>
    <property type="match status" value="1"/>
</dbReference>
<feature type="domain" description="Peptidase S54 rhomboid" evidence="8">
    <location>
        <begin position="831"/>
        <end position="964"/>
    </location>
</feature>
<evidence type="ECO:0000256" key="4">
    <source>
        <dbReference type="ARBA" id="ARBA00022824"/>
    </source>
</evidence>
<feature type="transmembrane region" description="Helical" evidence="7">
    <location>
        <begin position="984"/>
        <end position="1006"/>
    </location>
</feature>
<dbReference type="GO" id="GO:0042058">
    <property type="term" value="P:regulation of epidermal growth factor receptor signaling pathway"/>
    <property type="evidence" value="ECO:0007669"/>
    <property type="project" value="TreeGrafter"/>
</dbReference>
<keyword evidence="9" id="KW-1185">Reference proteome</keyword>
<feature type="transmembrane region" description="Helical" evidence="7">
    <location>
        <begin position="610"/>
        <end position="631"/>
    </location>
</feature>
<evidence type="ECO:0000256" key="5">
    <source>
        <dbReference type="ARBA" id="ARBA00022989"/>
    </source>
</evidence>
<dbReference type="GO" id="GO:0050708">
    <property type="term" value="P:regulation of protein secretion"/>
    <property type="evidence" value="ECO:0007669"/>
    <property type="project" value="TreeGrafter"/>
</dbReference>
<dbReference type="InterPro" id="IPR035952">
    <property type="entry name" value="Rhomboid-like_sf"/>
</dbReference>
<feature type="transmembrane region" description="Helical" evidence="7">
    <location>
        <begin position="898"/>
        <end position="916"/>
    </location>
</feature>
<keyword evidence="4" id="KW-0256">Endoplasmic reticulum</keyword>
<evidence type="ECO:0000313" key="9">
    <source>
        <dbReference type="Proteomes" id="UP001165740"/>
    </source>
</evidence>
<organism evidence="9 10">
    <name type="scientific">Biomphalaria glabrata</name>
    <name type="common">Bloodfluke planorb</name>
    <name type="synonym">Freshwater snail</name>
    <dbReference type="NCBI Taxonomy" id="6526"/>
    <lineage>
        <taxon>Eukaryota</taxon>
        <taxon>Metazoa</taxon>
        <taxon>Spiralia</taxon>
        <taxon>Lophotrochozoa</taxon>
        <taxon>Mollusca</taxon>
        <taxon>Gastropoda</taxon>
        <taxon>Heterobranchia</taxon>
        <taxon>Euthyneura</taxon>
        <taxon>Panpulmonata</taxon>
        <taxon>Hygrophila</taxon>
        <taxon>Lymnaeoidea</taxon>
        <taxon>Planorbidae</taxon>
        <taxon>Biomphalaria</taxon>
    </lineage>
</organism>
<sequence>MENHKGMKEKSRLYLPNLSVDTLQFLHTVWYVFLEYVGATEDASHWWKSVFERRILEGRVGVRLRWWRNTTSNILWELESFIDHFSKQDLNSKTSLEQQVEIVRDDVSMNNICQSDKSRGRPSPRHNSVKVYVSKNDGNLNENKGPVTDEFGYPLDDALPRMLDTYYSPLESVASRHVNVTEYKPKASLSEMSIDDKVPVLKKRSSSWPESLDQKGEPSQEDMFLQESSLNDDLDAINENVTLSKTFEFKPSIHRDLTSDEDIWHFPSRDVSVSSDYQGLDKKHLHLPKVSGNLLDVNSHHNSFQYEGSSVDSVDLPQVMRRCPVENCNVPDCLLNNRHMALLTRRANAVRRPSVTKFVNKVSDKLRKAIIIDDTPVSIEKPVAKTKMVSTDIAQRTRLKRGETSRMTDMLDYLETLKFNIAFTPRSGPPNPIETIQRRLGLERINLPPEPHYDVMFNEYDSARLESGRDHLIAAKDWLKSSYKDANGIEKITAVRNPSHNYLIQQKKKRKEKMFYLTGKAAYRYYILLTLTETKMKISRLKLEKESLMKKYEWKQRTLMDIVKIARDYYSDPTEINLHRWKTLKKELSSETKHESYTDVRMHVSSTPDYWPFFSFMIILLQFSCLLVLCFKHGVGLRGVGTLKYIRVNVPTYLGTETYSRLEEPNPWLGPPTHAFYAAGAVLASCMREDYRLYQSTDLKGYKPMTINNSNYFGCCERKTHMVNVAGTTTLTECISMTNELGQWTRGVICSHRNPSLNSVAHIIKPCCVGYHGECQMVSNEHCLFLNGIFHVDCDHCVQVNCLIDICKLMPSISDVVPQAGAPWLPGPDTRWQWWRFLTAIPLTFGFVHFAAILLVEVLLMVPLETSAGWHRVMILYCCSSVAGEVIGSNIEPDLPQVGSTSGAGGIVGVAVLELFQAWRFMQHPSWEAIKLVCLVALFLFLGTVHLISLFAFIGGVFVGMMGCLTIVPYITFGRRLSHLRFRLVLIGFCLLLPTLISIQILFHFVQDTKLCPNCAEFECIQYTYVMCQTYNK</sequence>
<evidence type="ECO:0000259" key="8">
    <source>
        <dbReference type="Pfam" id="PF01694"/>
    </source>
</evidence>
<evidence type="ECO:0000256" key="7">
    <source>
        <dbReference type="SAM" id="Phobius"/>
    </source>
</evidence>
<dbReference type="GeneID" id="106051650"/>
<feature type="transmembrane region" description="Helical" evidence="7">
    <location>
        <begin position="837"/>
        <end position="862"/>
    </location>
</feature>
<proteinExistence type="inferred from homology"/>
<dbReference type="OrthoDB" id="2146116at2759"/>